<dbReference type="InterPro" id="IPR027417">
    <property type="entry name" value="P-loop_NTPase"/>
</dbReference>
<dbReference type="InterPro" id="IPR055414">
    <property type="entry name" value="LRR_R13L4/SHOC2-like"/>
</dbReference>
<dbReference type="GO" id="GO:0043531">
    <property type="term" value="F:ADP binding"/>
    <property type="evidence" value="ECO:0007669"/>
    <property type="project" value="InterPro"/>
</dbReference>
<dbReference type="PANTHER" id="PTHR23155">
    <property type="entry name" value="DISEASE RESISTANCE PROTEIN RP"/>
    <property type="match status" value="1"/>
</dbReference>
<feature type="domain" description="NB-ARC" evidence="7">
    <location>
        <begin position="181"/>
        <end position="348"/>
    </location>
</feature>
<evidence type="ECO:0000256" key="6">
    <source>
        <dbReference type="ARBA" id="ARBA00023054"/>
    </source>
</evidence>
<organism evidence="11 12">
    <name type="scientific">Triticum turgidum subsp. durum</name>
    <name type="common">Durum wheat</name>
    <name type="synonym">Triticum durum</name>
    <dbReference type="NCBI Taxonomy" id="4567"/>
    <lineage>
        <taxon>Eukaryota</taxon>
        <taxon>Viridiplantae</taxon>
        <taxon>Streptophyta</taxon>
        <taxon>Embryophyta</taxon>
        <taxon>Tracheophyta</taxon>
        <taxon>Spermatophyta</taxon>
        <taxon>Magnoliopsida</taxon>
        <taxon>Liliopsida</taxon>
        <taxon>Poales</taxon>
        <taxon>Poaceae</taxon>
        <taxon>BOP clade</taxon>
        <taxon>Pooideae</taxon>
        <taxon>Triticodae</taxon>
        <taxon>Triticeae</taxon>
        <taxon>Triticinae</taxon>
        <taxon>Triticum</taxon>
    </lineage>
</organism>
<evidence type="ECO:0000259" key="10">
    <source>
        <dbReference type="Pfam" id="PF23598"/>
    </source>
</evidence>
<keyword evidence="3" id="KW-0677">Repeat</keyword>
<evidence type="ECO:0000256" key="3">
    <source>
        <dbReference type="ARBA" id="ARBA00022737"/>
    </source>
</evidence>
<dbReference type="GO" id="GO:0042742">
    <property type="term" value="P:defense response to bacterium"/>
    <property type="evidence" value="ECO:0007669"/>
    <property type="project" value="UniProtKB-ARBA"/>
</dbReference>
<dbReference type="Gene3D" id="1.20.5.4130">
    <property type="match status" value="1"/>
</dbReference>
<dbReference type="InterPro" id="IPR032675">
    <property type="entry name" value="LRR_dom_sf"/>
</dbReference>
<evidence type="ECO:0000256" key="4">
    <source>
        <dbReference type="ARBA" id="ARBA00022741"/>
    </source>
</evidence>
<dbReference type="CDD" id="cd14798">
    <property type="entry name" value="RX-CC_like"/>
    <property type="match status" value="1"/>
</dbReference>
<protein>
    <submittedName>
        <fullName evidence="11">Uncharacterized protein</fullName>
    </submittedName>
</protein>
<dbReference type="Gene3D" id="1.10.8.430">
    <property type="entry name" value="Helical domain of apoptotic protease-activating factors"/>
    <property type="match status" value="1"/>
</dbReference>
<evidence type="ECO:0000259" key="7">
    <source>
        <dbReference type="Pfam" id="PF00931"/>
    </source>
</evidence>
<name>A0A9R0ZPT9_TRITD</name>
<dbReference type="SUPFAM" id="SSF52540">
    <property type="entry name" value="P-loop containing nucleoside triphosphate hydrolases"/>
    <property type="match status" value="1"/>
</dbReference>
<feature type="domain" description="Disease resistance protein winged helix" evidence="9">
    <location>
        <begin position="438"/>
        <end position="508"/>
    </location>
</feature>
<dbReference type="InterPro" id="IPR041118">
    <property type="entry name" value="Rx_N"/>
</dbReference>
<dbReference type="SUPFAM" id="SSF52058">
    <property type="entry name" value="L domain-like"/>
    <property type="match status" value="1"/>
</dbReference>
<keyword evidence="5" id="KW-0611">Plant defense</keyword>
<evidence type="ECO:0000256" key="2">
    <source>
        <dbReference type="ARBA" id="ARBA00022614"/>
    </source>
</evidence>
<dbReference type="Gene3D" id="3.80.10.10">
    <property type="entry name" value="Ribonuclease Inhibitor"/>
    <property type="match status" value="1"/>
</dbReference>
<keyword evidence="4" id="KW-0547">Nucleotide-binding</keyword>
<feature type="domain" description="Disease resistance R13L4/SHOC-2-like LRR" evidence="10">
    <location>
        <begin position="553"/>
        <end position="910"/>
    </location>
</feature>
<feature type="domain" description="Disease resistance N-terminal" evidence="8">
    <location>
        <begin position="12"/>
        <end position="97"/>
    </location>
</feature>
<dbReference type="GO" id="GO:0009626">
    <property type="term" value="P:plant-type hypersensitive response"/>
    <property type="evidence" value="ECO:0007669"/>
    <property type="project" value="UniProtKB-ARBA"/>
</dbReference>
<dbReference type="Pfam" id="PF23559">
    <property type="entry name" value="WHD_DRP"/>
    <property type="match status" value="1"/>
</dbReference>
<dbReference type="OMA" id="HESIGVH"/>
<dbReference type="Gene3D" id="1.10.10.10">
    <property type="entry name" value="Winged helix-like DNA-binding domain superfamily/Winged helix DNA-binding domain"/>
    <property type="match status" value="1"/>
</dbReference>
<evidence type="ECO:0000256" key="1">
    <source>
        <dbReference type="ARBA" id="ARBA00008894"/>
    </source>
</evidence>
<proteinExistence type="inferred from homology"/>
<dbReference type="PANTHER" id="PTHR23155:SF901">
    <property type="entry name" value="DISEASE RESISTANCE PROTEIN RPM1"/>
    <property type="match status" value="1"/>
</dbReference>
<dbReference type="PRINTS" id="PR00364">
    <property type="entry name" value="DISEASERSIST"/>
</dbReference>
<evidence type="ECO:0000256" key="5">
    <source>
        <dbReference type="ARBA" id="ARBA00022821"/>
    </source>
</evidence>
<dbReference type="Pfam" id="PF18052">
    <property type="entry name" value="Rx_N"/>
    <property type="match status" value="1"/>
</dbReference>
<comment type="similarity">
    <text evidence="1">Belongs to the disease resistance NB-LRR family.</text>
</comment>
<dbReference type="FunFam" id="3.40.50.300:FF:001091">
    <property type="entry name" value="Probable disease resistance protein At1g61300"/>
    <property type="match status" value="1"/>
</dbReference>
<accession>A0A9R0ZPT9</accession>
<evidence type="ECO:0000259" key="8">
    <source>
        <dbReference type="Pfam" id="PF18052"/>
    </source>
</evidence>
<evidence type="ECO:0000259" key="9">
    <source>
        <dbReference type="Pfam" id="PF23559"/>
    </source>
</evidence>
<dbReference type="InterPro" id="IPR042197">
    <property type="entry name" value="Apaf_helical"/>
</dbReference>
<dbReference type="Pfam" id="PF23598">
    <property type="entry name" value="LRR_14"/>
    <property type="match status" value="1"/>
</dbReference>
<dbReference type="InterPro" id="IPR036388">
    <property type="entry name" value="WH-like_DNA-bd_sf"/>
</dbReference>
<gene>
    <name evidence="11" type="ORF">TRITD_7Av1G260980</name>
</gene>
<evidence type="ECO:0000313" key="11">
    <source>
        <dbReference type="EMBL" id="VAI80692.1"/>
    </source>
</evidence>
<keyword evidence="2" id="KW-0433">Leucine-rich repeat</keyword>
<evidence type="ECO:0000313" key="12">
    <source>
        <dbReference type="Proteomes" id="UP000324705"/>
    </source>
</evidence>
<dbReference type="InterPro" id="IPR044974">
    <property type="entry name" value="Disease_R_plants"/>
</dbReference>
<dbReference type="InterPro" id="IPR058922">
    <property type="entry name" value="WHD_DRP"/>
</dbReference>
<dbReference type="Gene3D" id="3.40.50.300">
    <property type="entry name" value="P-loop containing nucleotide triphosphate hydrolases"/>
    <property type="match status" value="1"/>
</dbReference>
<dbReference type="AlphaFoldDB" id="A0A9R0ZPT9"/>
<keyword evidence="12" id="KW-1185">Reference proteome</keyword>
<dbReference type="FunFam" id="1.10.10.10:FF:000322">
    <property type="entry name" value="Probable disease resistance protein At1g63360"/>
    <property type="match status" value="1"/>
</dbReference>
<keyword evidence="6" id="KW-0175">Coiled coil</keyword>
<dbReference type="InterPro" id="IPR002182">
    <property type="entry name" value="NB-ARC"/>
</dbReference>
<sequence length="995" mass="112791">MAGVLVSASTGAMGSLLRKLGAMLTDEYKLLKNVRGDIKFLKDELEVMCAFLLKMSDEEEPDEPTKLRVTAVREMSYKIEDNIDKFMVLVEQEHGSSCSEAAHGVAKLMDKCKNLLPDIKTRRRIAKEVKDIKKEIKDVSDRFLRYKIDDSSSSMPAKDKVDPRLRAVYKDATELVGIDGPKDELVKWLNEKEGQSLKSVSIVGYGGLGKTTLANQIRVNLGATFDCGAFVSISRKPDMKAILRSILSQITKKDDACSRLDDIQLIIDKIREFLQDTRYFIIIDDIWELGTWETLKCAFVKNTLGSRIIITTRIVDVAKSCSPSSEDLVYEMKPLSEADSKKLFFKRIFGCEESCPDSLKEAANDILKKCRGLPLAINAISSLLATTRETKEEWDRVRHSIHSSKVKSDIIETMNYILSLSYFDLPHHLRSCLLYLALFPEDQLIGRKRLVRRWISEGFIHGESGQDLMELGEEYFHQLVNRSLIQPDYIGYDGKTEYCRVHDTILDFLIDKSSEENMCTVLKKQCKPNGIVRRLSLMGNEDEEIVEQLDLSHARSISAFGDIKLLPSLGRSKCLRVLDLQNCGQLRNHHIKDIERLYQLRYLDISFTGITELPRQIGELLYLETLVTSDGLRELPESTSRLQRLARLIVGCDCKLPDGLGNLMNLQELDCVGALHLKHAEELGKLTNLRKLKINLYTHGIEGNKLEESKEKLVSSLCKLDECGLRSLSIDYYLREKNGEEPFLPALGCIEEVFVYEQDISRISRWLASLPNLHRLVSYDPKIEQQDIEMIGLIPNLIDLTLSLPGTDDAGRFIITREGFQQLQNFELSGSRMGVLFEPGAMPRLKELILDDFIRKPKSAAVDFDFGIQRLSSLARLTVSLACYRSTAAEVEATEDAFKSMAEANPNRPILEMTRLYPQHMLRDEQIDMAGSGTINKFVLFVLVSSRSKDVHMLNSFSGHLFQLQRRPSSPRCLNRDAPLVMEPKSRTLIGCCNK</sequence>
<dbReference type="GO" id="GO:0002758">
    <property type="term" value="P:innate immune response-activating signaling pathway"/>
    <property type="evidence" value="ECO:0007669"/>
    <property type="project" value="UniProtKB-ARBA"/>
</dbReference>
<dbReference type="EMBL" id="LT934123">
    <property type="protein sequence ID" value="VAI80692.1"/>
    <property type="molecule type" value="Genomic_DNA"/>
</dbReference>
<reference evidence="11 12" key="1">
    <citation type="submission" date="2017-09" db="EMBL/GenBank/DDBJ databases">
        <authorList>
            <consortium name="International Durum Wheat Genome Sequencing Consortium (IDWGSC)"/>
            <person name="Milanesi L."/>
        </authorList>
    </citation>
    <scope>NUCLEOTIDE SEQUENCE [LARGE SCALE GENOMIC DNA]</scope>
    <source>
        <strain evidence="12">cv. Svevo</strain>
    </source>
</reference>
<dbReference type="InterPro" id="IPR038005">
    <property type="entry name" value="RX-like_CC"/>
</dbReference>
<dbReference type="Pfam" id="PF00931">
    <property type="entry name" value="NB-ARC"/>
    <property type="match status" value="1"/>
</dbReference>
<dbReference type="Gramene" id="TRITD7Av1G260980.3">
    <property type="protein sequence ID" value="TRITD7Av1G260980.3"/>
    <property type="gene ID" value="TRITD7Av1G260980"/>
</dbReference>
<dbReference type="Proteomes" id="UP000324705">
    <property type="component" value="Chromosome 7A"/>
</dbReference>